<name>A0A6P7SM93_9MOLL</name>
<sequence length="219" mass="25258">MTAEIFTEWFNNCFVLEVRRYMEDKGLEFKILLLIDTASGHPDLEHPNVKVVFLPPNKTSLIQPLDQGVISTFKSYYIQRTFEYIIDELEKDGTLSIFQAWKKFTIINCVKYAALALSKSKPSTLNACWRSIWSECVKTKYLISNINTDELHSIIITLSHQIGRGDFKKLAFEDIAELTTHEAPNEEQFIESISENLYDSTLVYSSDDEEVVPLLQVQF</sequence>
<dbReference type="InterPro" id="IPR050863">
    <property type="entry name" value="CenT-Element_Derived"/>
</dbReference>
<keyword evidence="2" id="KW-1185">Reference proteome</keyword>
<dbReference type="KEGG" id="osn:115214355"/>
<gene>
    <name evidence="3" type="primary">LOC115214355</name>
</gene>
<proteinExistence type="predicted"/>
<dbReference type="Pfam" id="PF03184">
    <property type="entry name" value="DDE_1"/>
    <property type="match status" value="1"/>
</dbReference>
<evidence type="ECO:0000313" key="2">
    <source>
        <dbReference type="Proteomes" id="UP000515154"/>
    </source>
</evidence>
<protein>
    <submittedName>
        <fullName evidence="3">Tigger transposable element-derived protein 1-like</fullName>
    </submittedName>
</protein>
<evidence type="ECO:0000313" key="3">
    <source>
        <dbReference type="RefSeq" id="XP_029639410.1"/>
    </source>
</evidence>
<dbReference type="PANTHER" id="PTHR19303:SF73">
    <property type="entry name" value="PROTEIN PDC2"/>
    <property type="match status" value="1"/>
</dbReference>
<evidence type="ECO:0000259" key="1">
    <source>
        <dbReference type="Pfam" id="PF03184"/>
    </source>
</evidence>
<accession>A0A6P7SM93</accession>
<dbReference type="RefSeq" id="XP_029639410.1">
    <property type="nucleotide sequence ID" value="XM_029783550.1"/>
</dbReference>
<dbReference type="GO" id="GO:0003677">
    <property type="term" value="F:DNA binding"/>
    <property type="evidence" value="ECO:0007669"/>
    <property type="project" value="TreeGrafter"/>
</dbReference>
<feature type="domain" description="DDE-1" evidence="1">
    <location>
        <begin position="1"/>
        <end position="129"/>
    </location>
</feature>
<dbReference type="PANTHER" id="PTHR19303">
    <property type="entry name" value="TRANSPOSON"/>
    <property type="match status" value="1"/>
</dbReference>
<dbReference type="GO" id="GO:0005634">
    <property type="term" value="C:nucleus"/>
    <property type="evidence" value="ECO:0007669"/>
    <property type="project" value="TreeGrafter"/>
</dbReference>
<organism evidence="2 3">
    <name type="scientific">Octopus sinensis</name>
    <name type="common">East Asian common octopus</name>
    <dbReference type="NCBI Taxonomy" id="2607531"/>
    <lineage>
        <taxon>Eukaryota</taxon>
        <taxon>Metazoa</taxon>
        <taxon>Spiralia</taxon>
        <taxon>Lophotrochozoa</taxon>
        <taxon>Mollusca</taxon>
        <taxon>Cephalopoda</taxon>
        <taxon>Coleoidea</taxon>
        <taxon>Octopodiformes</taxon>
        <taxon>Octopoda</taxon>
        <taxon>Incirrata</taxon>
        <taxon>Octopodidae</taxon>
        <taxon>Octopus</taxon>
    </lineage>
</organism>
<dbReference type="Proteomes" id="UP000515154">
    <property type="component" value="Linkage group LG7"/>
</dbReference>
<dbReference type="AlphaFoldDB" id="A0A6P7SM93"/>
<dbReference type="InterPro" id="IPR004875">
    <property type="entry name" value="DDE_SF_endonuclease_dom"/>
</dbReference>
<reference evidence="3" key="1">
    <citation type="submission" date="2025-08" db="UniProtKB">
        <authorList>
            <consortium name="RefSeq"/>
        </authorList>
    </citation>
    <scope>IDENTIFICATION</scope>
</reference>